<evidence type="ECO:0000313" key="8">
    <source>
        <dbReference type="Proteomes" id="UP001642464"/>
    </source>
</evidence>
<feature type="region of interest" description="Disordered" evidence="4">
    <location>
        <begin position="619"/>
        <end position="641"/>
    </location>
</feature>
<evidence type="ECO:0000256" key="2">
    <source>
        <dbReference type="ARBA" id="ARBA00022801"/>
    </source>
</evidence>
<dbReference type="Pfam" id="PF08902">
    <property type="entry name" value="DUF1848"/>
    <property type="match status" value="1"/>
</dbReference>
<keyword evidence="5" id="KW-0812">Transmembrane</keyword>
<dbReference type="Proteomes" id="UP001642464">
    <property type="component" value="Unassembled WGS sequence"/>
</dbReference>
<sequence length="2388" mass="268063">MADVNAQHVSALQATAAQKLGASGEHAAEFVLRTGNKLLDQFRPQYFGFAFPYIFKYCTGMPDPAAWSNVARYRREKDAPRMELHEWVRVMARRCESQIGRDWVFGFAAWNLHFRSALNLCRSLAVFEGPVMEDETGKMRRLTPKDIEDGALQLLRSLQGCYISKGGKPKPVNGDVSKLPYVRGLGPAARKLAQSMRHTAQSMPGTQEARKRMRFEIEALRIRYGTPIFVTFSPDEAHQLLYVRLSRARWSDPVRAASMCQNWDVSARDYPPLDENYTWPIHVERFCRALPTWEQRRQTLARDPLASVDGFRVLVLLVMEHLFGLRVCAACPDCNLVASPYKPCQSLGGSSASLVGGVFGRMDAAYVTIEAQKSTGSLHAHCQCFVQCLHQHTALEEIFALGSEKLQELREAYLLYSGHVMHGVYEGLSQGEIKEGIRAAEASWPEHKEEQIMIACPAYQRRRASATEADEREEAMAWAREYLAENVATLQFLKQHHCHPLNAETGERVPLHGCQRQTSLELAKASFREQPGYPTKAEEWTAGKKYAWTGKGSVDPEYAWLARARPMGTQRAREESQPPKLPRGTAAKAVARLAATRAKVEQRKHERINAEVLAEIKRKRAGPEQAREEPVKDQKKNAQKTVRIDVVRGDVVRGDIVRGDQGGRPVRPSPGARFDRYDRRIPEDRRRFDDRRSLPRRPRSDSPRRFRQRQAWDVPPPSDKPRRFGMKVMEEDRQVAGRNPPLIISCSRRTDVPWGFLRQYLNGFEDGFMYIASGPRKNPIVRAVCVQPYNPQTGKGVMCISWWSKNYKKWIAAWQKPDSVLHRYPVHLFNYTINSENLALEPGVDTSLTERLGQLTFLVQTFGAHAVSPRFDPIVHYRNIVGGPIMDNTKDFEVVVRHIGSLGVDHVVFSFCQAYPKSVRNMRAQGLELVQLSRAEQCAVLDKLMPVAHRYGVQMRCCGDKGLVGYPITQSETEGALAAAQREEQRMHSANCPVIGQSRCVDARLADRIAREKGLNVFMSLAKDLRQRKDCECTRSTDIGQYTLQCPHGCVYCYANPLTRRKGQAEPSQVTNQAPVVSHQQLPPQMPPHLPPHMPQPHMPHAGYMAPNYMPGLPGMNGVMAGMPMPMMQMQQHAAPTDPLAGGLPPHAAVATCAAALQSEELSFDPGLQPALEFMCCMGRTTGEVFRQILSELPSLLAQEFKRGLPAAVEKVLRHMQFHAASPKVAVVILNVLHRLNEPSAEKFRSCFSDLLKDLEEKVLWSIAQSTQELADLPRTLQQRVWEADGTLFVPRIQEHVVAFVQNMRREMVPNSDFKKLSQEVKELMENTGCRAGLMKHLLAHLKKIHKEADANQTPALRAPEGDSGTASWDETHGRPVSVGAEPFLATLRRSCLMYALEHQLLKQTAAPRISFPSVPEPAAGPSIMGGLSSCEKCVGPAAAGPDEKLRRESTNIMAGPPPRRPDPDAIASPVIVTVADLFGRLEELHQEHFQRSKQLLQEIKAHRETEAKAASLKSSDYTGRIDAEQHCLEEELQSHLSWGRDVLSGIRAPLSAQSGAMETAPVANEVEAVTIRMSEARQSPTNMSSMEDSAEVAPMPKGGSTPRPRRQSTVAPKGLAALMKRPVVRWTLYVCLAIALFGPGMVTLLDLPDEPTVIIMDILMFIIAVAFTLEMLGLLMVDELYRYSFFFAMDLLGTLSMAFEISFLLGQLVNSNTVVLRTARTAKLGARIGRLIKLVKCVSMFYRSSGKKSSQVEAKVLASKLVVLLSTRVSVIVILMVMVVPLSTLPLHPTEDLSLSLWPNKLEESYFQDQTNQTTNALEQSIDQMVQFYQRINYHPYLVRGFGASQSLANSPLRARNTLEVTLENCLVQRVCNAAVLFDFTSPAQLDALVEVVTIAFIIGLMALTSCDLQQVVDANLVKPLEGMLQHVRENAAHIFERFSKQTQAADLDSEENEDTGASEIELIQLILKKLARLATLAEVSTHAVTQNELENMNAERKAVLLDMLNVQVLPAPMLGFPSAKRPTQLDFEVSWTQSWDLNFLDTSPEEMHKYVHYMFFSSQFGVAYHYVTEEIFSQFVHNVEGNYKDVPYHRFHHGVDVLFTVFRLLQLSHAGKWTGEIEQYALLVASLCHDLGHFGKTNQFLVEIKHELALRYNDKSPLENMHCAMLFQLCQHAGQDVFADATEEQQKEARKIAISVILHTDNVHHFDMVKDVSAVYEMDSEICDAQAAAPEVITQAYREKVLLGKNKMMWLQLFLHFADVSNPLKPFEICKAWAWRVLDEFFAQGDEEKSLGIPVGMLNDREKVNRPGSQHGFINFLVAPFVAASVRVFPGLQPMHAQMVSNLEEWRNIWIEDAKPTAEDIAKKDADVAKLWALDAELLARRDHIA</sequence>
<dbReference type="EMBL" id="CAXAMM010018668">
    <property type="protein sequence ID" value="CAK9043880.1"/>
    <property type="molecule type" value="Genomic_DNA"/>
</dbReference>
<dbReference type="InterPro" id="IPR025476">
    <property type="entry name" value="Helitron_helicase-like"/>
</dbReference>
<evidence type="ECO:0000259" key="6">
    <source>
        <dbReference type="PROSITE" id="PS51845"/>
    </source>
</evidence>
<name>A0ABP0M0Q3_9DINO</name>
<feature type="transmembrane region" description="Helical" evidence="5">
    <location>
        <begin position="1684"/>
        <end position="1706"/>
    </location>
</feature>
<dbReference type="PROSITE" id="PS00126">
    <property type="entry name" value="PDEASE_I_1"/>
    <property type="match status" value="1"/>
</dbReference>
<dbReference type="InterPro" id="IPR023088">
    <property type="entry name" value="PDEase"/>
</dbReference>
<feature type="compositionally biased region" description="Basic and acidic residues" evidence="4">
    <location>
        <begin position="673"/>
        <end position="704"/>
    </location>
</feature>
<dbReference type="InterPro" id="IPR002073">
    <property type="entry name" value="PDEase_catalytic_dom"/>
</dbReference>
<protein>
    <recommendedName>
        <fullName evidence="3">Phosphodiesterase</fullName>
        <ecNumber evidence="3">3.1.4.-</ecNumber>
    </recommendedName>
</protein>
<dbReference type="InterPro" id="IPR036971">
    <property type="entry name" value="PDEase_catalytic_dom_sf"/>
</dbReference>
<reference evidence="7 8" key="1">
    <citation type="submission" date="2024-02" db="EMBL/GenBank/DDBJ databases">
        <authorList>
            <person name="Chen Y."/>
            <person name="Shah S."/>
            <person name="Dougan E. K."/>
            <person name="Thang M."/>
            <person name="Chan C."/>
        </authorList>
    </citation>
    <scope>NUCLEOTIDE SEQUENCE [LARGE SCALE GENOMIC DNA]</scope>
</reference>
<dbReference type="Gene3D" id="1.10.1300.10">
    <property type="entry name" value="3'5'-cyclic nucleotide phosphodiesterase, catalytic domain"/>
    <property type="match status" value="1"/>
</dbReference>
<feature type="region of interest" description="Disordered" evidence="4">
    <location>
        <begin position="1576"/>
        <end position="1609"/>
    </location>
</feature>
<feature type="region of interest" description="Disordered" evidence="4">
    <location>
        <begin position="1350"/>
        <end position="1375"/>
    </location>
</feature>
<feature type="transmembrane region" description="Helical" evidence="5">
    <location>
        <begin position="1627"/>
        <end position="1648"/>
    </location>
</feature>
<dbReference type="PROSITE" id="PS51845">
    <property type="entry name" value="PDEASE_I_2"/>
    <property type="match status" value="1"/>
</dbReference>
<comment type="caution">
    <text evidence="7">The sequence shown here is derived from an EMBL/GenBank/DDBJ whole genome shotgun (WGS) entry which is preliminary data.</text>
</comment>
<evidence type="ECO:0000313" key="7">
    <source>
        <dbReference type="EMBL" id="CAK9043880.1"/>
    </source>
</evidence>
<gene>
    <name evidence="7" type="ORF">SCF082_LOCUS25010</name>
</gene>
<evidence type="ECO:0000256" key="5">
    <source>
        <dbReference type="SAM" id="Phobius"/>
    </source>
</evidence>
<dbReference type="PANTHER" id="PTHR11347">
    <property type="entry name" value="CYCLIC NUCLEOTIDE PHOSPHODIESTERASE"/>
    <property type="match status" value="1"/>
</dbReference>
<keyword evidence="5" id="KW-1133">Transmembrane helix</keyword>
<feature type="transmembrane region" description="Helical" evidence="5">
    <location>
        <begin position="1758"/>
        <end position="1781"/>
    </location>
</feature>
<dbReference type="Pfam" id="PF14214">
    <property type="entry name" value="Helitron_like_N"/>
    <property type="match status" value="1"/>
</dbReference>
<accession>A0ABP0M0Q3</accession>
<feature type="transmembrane region" description="Helical" evidence="5">
    <location>
        <begin position="1655"/>
        <end position="1678"/>
    </location>
</feature>
<keyword evidence="8" id="KW-1185">Reference proteome</keyword>
<feature type="region of interest" description="Disordered" evidence="4">
    <location>
        <begin position="655"/>
        <end position="724"/>
    </location>
</feature>
<evidence type="ECO:0000256" key="4">
    <source>
        <dbReference type="SAM" id="MobiDB-lite"/>
    </source>
</evidence>
<dbReference type="PRINTS" id="PR00387">
    <property type="entry name" value="PDIESTERASE1"/>
</dbReference>
<comment type="similarity">
    <text evidence="3">Belongs to the cyclic nucleotide phosphodiesterase family.</text>
</comment>
<dbReference type="InterPro" id="IPR023174">
    <property type="entry name" value="PDEase_CS"/>
</dbReference>
<dbReference type="CDD" id="cd00077">
    <property type="entry name" value="HDc"/>
    <property type="match status" value="1"/>
</dbReference>
<feature type="domain" description="PDEase" evidence="6">
    <location>
        <begin position="2019"/>
        <end position="2355"/>
    </location>
</feature>
<dbReference type="EC" id="3.1.4.-" evidence="3"/>
<organism evidence="7 8">
    <name type="scientific">Durusdinium trenchii</name>
    <dbReference type="NCBI Taxonomy" id="1381693"/>
    <lineage>
        <taxon>Eukaryota</taxon>
        <taxon>Sar</taxon>
        <taxon>Alveolata</taxon>
        <taxon>Dinophyceae</taxon>
        <taxon>Suessiales</taxon>
        <taxon>Symbiodiniaceae</taxon>
        <taxon>Durusdinium</taxon>
    </lineage>
</organism>
<dbReference type="Pfam" id="PF00233">
    <property type="entry name" value="PDEase_I"/>
    <property type="match status" value="1"/>
</dbReference>
<comment type="cofactor">
    <cofactor evidence="3">
        <name>a divalent metal cation</name>
        <dbReference type="ChEBI" id="CHEBI:60240"/>
    </cofactor>
    <text evidence="3">Binds 2 divalent metal cations per subunit. Site 1 may preferentially bind zinc ions, while site 2 has a preference for magnesium and/or manganese ions.</text>
</comment>
<keyword evidence="1 3" id="KW-0479">Metal-binding</keyword>
<evidence type="ECO:0000256" key="1">
    <source>
        <dbReference type="ARBA" id="ARBA00022723"/>
    </source>
</evidence>
<proteinExistence type="inferred from homology"/>
<evidence type="ECO:0000256" key="3">
    <source>
        <dbReference type="RuleBase" id="RU363067"/>
    </source>
</evidence>
<keyword evidence="2 3" id="KW-0378">Hydrolase</keyword>
<dbReference type="SUPFAM" id="SSF109604">
    <property type="entry name" value="HD-domain/PDEase-like"/>
    <property type="match status" value="1"/>
</dbReference>
<dbReference type="InterPro" id="IPR014998">
    <property type="entry name" value="DUF1848"/>
</dbReference>
<feature type="compositionally biased region" description="Basic and acidic residues" evidence="4">
    <location>
        <begin position="621"/>
        <end position="641"/>
    </location>
</feature>
<keyword evidence="5" id="KW-0472">Membrane</keyword>
<dbReference type="InterPro" id="IPR003607">
    <property type="entry name" value="HD/PDEase_dom"/>
</dbReference>
<feature type="compositionally biased region" description="Polar residues" evidence="4">
    <location>
        <begin position="1577"/>
        <end position="1588"/>
    </location>
</feature>